<proteinExistence type="predicted"/>
<feature type="transmembrane region" description="Helical" evidence="1">
    <location>
        <begin position="5"/>
        <end position="24"/>
    </location>
</feature>
<dbReference type="Proteomes" id="UP000778523">
    <property type="component" value="Unassembled WGS sequence"/>
</dbReference>
<sequence>METRIYLAAASMNIGGVLFFSRLFTNTAINVADPVVMSNFGLLMIVVWGLAYIGAAASIKSKWIAGAFAIEKSVYAVVWLDWMSRHSVANVYAEDAMAGIFFSIYGVNDILFMLLFLFLFFKRRAHE</sequence>
<reference evidence="2 3" key="1">
    <citation type="submission" date="2020-06" db="EMBL/GenBank/DDBJ databases">
        <title>Draft genome of Uliginosibacterium sp. IMCC34675.</title>
        <authorList>
            <person name="Song J."/>
        </authorList>
    </citation>
    <scope>NUCLEOTIDE SEQUENCE [LARGE SCALE GENOMIC DNA]</scope>
    <source>
        <strain evidence="2 3">IMCC34675</strain>
    </source>
</reference>
<evidence type="ECO:0000256" key="1">
    <source>
        <dbReference type="SAM" id="Phobius"/>
    </source>
</evidence>
<feature type="transmembrane region" description="Helical" evidence="1">
    <location>
        <begin position="36"/>
        <end position="56"/>
    </location>
</feature>
<evidence type="ECO:0000313" key="3">
    <source>
        <dbReference type="Proteomes" id="UP000778523"/>
    </source>
</evidence>
<comment type="caution">
    <text evidence="2">The sequence shown here is derived from an EMBL/GenBank/DDBJ whole genome shotgun (WGS) entry which is preliminary data.</text>
</comment>
<evidence type="ECO:0000313" key="2">
    <source>
        <dbReference type="EMBL" id="NSL54933.1"/>
    </source>
</evidence>
<keyword evidence="3" id="KW-1185">Reference proteome</keyword>
<organism evidence="2 3">
    <name type="scientific">Uliginosibacterium aquaticum</name>
    <dbReference type="NCBI Taxonomy" id="2731212"/>
    <lineage>
        <taxon>Bacteria</taxon>
        <taxon>Pseudomonadati</taxon>
        <taxon>Pseudomonadota</taxon>
        <taxon>Betaproteobacteria</taxon>
        <taxon>Rhodocyclales</taxon>
        <taxon>Zoogloeaceae</taxon>
        <taxon>Uliginosibacterium</taxon>
    </lineage>
</organism>
<gene>
    <name evidence="2" type="ORF">HJ583_007845</name>
</gene>
<feature type="transmembrane region" description="Helical" evidence="1">
    <location>
        <begin position="100"/>
        <end position="121"/>
    </location>
</feature>
<protein>
    <submittedName>
        <fullName evidence="2">Uncharacterized protein</fullName>
    </submittedName>
</protein>
<keyword evidence="1" id="KW-1133">Transmembrane helix</keyword>
<accession>A0ABX2IEF2</accession>
<keyword evidence="1" id="KW-0812">Transmembrane</keyword>
<feature type="transmembrane region" description="Helical" evidence="1">
    <location>
        <begin position="63"/>
        <end position="80"/>
    </location>
</feature>
<keyword evidence="1" id="KW-0472">Membrane</keyword>
<name>A0ABX2IEF2_9RHOO</name>
<dbReference type="EMBL" id="JABCSC020000002">
    <property type="protein sequence ID" value="NSL54933.1"/>
    <property type="molecule type" value="Genomic_DNA"/>
</dbReference>